<keyword evidence="3" id="KW-1185">Reference proteome</keyword>
<protein>
    <recommendedName>
        <fullName evidence="4">Hydrophobin</fullName>
    </recommendedName>
</protein>
<comment type="caution">
    <text evidence="2">The sequence shown here is derived from an EMBL/GenBank/DDBJ whole genome shotgun (WGS) entry which is preliminary data.</text>
</comment>
<organism evidence="2 3">
    <name type="scientific">Orbilia blumenaviensis</name>
    <dbReference type="NCBI Taxonomy" id="1796055"/>
    <lineage>
        <taxon>Eukaryota</taxon>
        <taxon>Fungi</taxon>
        <taxon>Dikarya</taxon>
        <taxon>Ascomycota</taxon>
        <taxon>Pezizomycotina</taxon>
        <taxon>Orbiliomycetes</taxon>
        <taxon>Orbiliales</taxon>
        <taxon>Orbiliaceae</taxon>
        <taxon>Orbilia</taxon>
    </lineage>
</organism>
<dbReference type="EMBL" id="JAVHNS010000010">
    <property type="protein sequence ID" value="KAK6342143.1"/>
    <property type="molecule type" value="Genomic_DNA"/>
</dbReference>
<evidence type="ECO:0000313" key="3">
    <source>
        <dbReference type="Proteomes" id="UP001373714"/>
    </source>
</evidence>
<reference evidence="2 3" key="1">
    <citation type="submission" date="2019-10" db="EMBL/GenBank/DDBJ databases">
        <authorList>
            <person name="Palmer J.M."/>
        </authorList>
    </citation>
    <scope>NUCLEOTIDE SEQUENCE [LARGE SCALE GENOMIC DNA]</scope>
    <source>
        <strain evidence="2 3">TWF730</strain>
    </source>
</reference>
<accession>A0AAV9UI88</accession>
<evidence type="ECO:0000313" key="2">
    <source>
        <dbReference type="EMBL" id="KAK6342143.1"/>
    </source>
</evidence>
<feature type="signal peptide" evidence="1">
    <location>
        <begin position="1"/>
        <end position="17"/>
    </location>
</feature>
<sequence>MYRSIISILMVVATAVATIPSTSFVEKLPKALTVGDVAGNCDFGLTVSCCAADSKKNIIDNSCYPLPLTDPEFLKVSLARVCFGVPACCSAGMFDPKTAQNLAQSPSPCQKITVLVEEFD</sequence>
<dbReference type="Proteomes" id="UP001373714">
    <property type="component" value="Unassembled WGS sequence"/>
</dbReference>
<keyword evidence="1" id="KW-0732">Signal</keyword>
<dbReference type="AlphaFoldDB" id="A0AAV9UI88"/>
<evidence type="ECO:0000256" key="1">
    <source>
        <dbReference type="SAM" id="SignalP"/>
    </source>
</evidence>
<name>A0AAV9UI88_9PEZI</name>
<evidence type="ECO:0008006" key="4">
    <source>
        <dbReference type="Google" id="ProtNLM"/>
    </source>
</evidence>
<gene>
    <name evidence="2" type="ORF">TWF730_001621</name>
</gene>
<feature type="chain" id="PRO_5043832985" description="Hydrophobin" evidence="1">
    <location>
        <begin position="18"/>
        <end position="120"/>
    </location>
</feature>
<proteinExistence type="predicted"/>